<reference evidence="2 3" key="1">
    <citation type="journal article" date="2017" name="Int. J. Parasitol.">
        <title>The genome of the protozoan parasite Cystoisospora suis and a reverse vaccinology approach to identify vaccine candidates.</title>
        <authorList>
            <person name="Palmieri N."/>
            <person name="Shrestha A."/>
            <person name="Ruttkowski B."/>
            <person name="Beck T."/>
            <person name="Vogl C."/>
            <person name="Tomley F."/>
            <person name="Blake D.P."/>
            <person name="Joachim A."/>
        </authorList>
    </citation>
    <scope>NUCLEOTIDE SEQUENCE [LARGE SCALE GENOMIC DNA]</scope>
    <source>
        <strain evidence="2 3">Wien I</strain>
    </source>
</reference>
<dbReference type="VEuPathDB" id="ToxoDB:CSUI_008983"/>
<dbReference type="GO" id="GO:0016787">
    <property type="term" value="F:hydrolase activity"/>
    <property type="evidence" value="ECO:0007669"/>
    <property type="project" value="UniProtKB-KW"/>
</dbReference>
<sequence length="1567" mass="171177">MHIPVWAGAVMRGYLTNSFDLCGCGVLPAVFCMSQSFRLSTSKATNADPSTWCLKERTRRTPQNSGTNTCQSILQLSPRHPRPYYNAVYRFLRLNGEKIHPLRNGCLHQKYGWTGTRGASRKIGVLSVTQGHACLRNERCFSLRGGLRPSVSVEPRKRLREEESAGKGLLLRFPLSGKRTSSCLPSYRWRRYTGSVYQCQRLHCFPSSSRAVAEVPLYSLPFVASPLGVPSFAALAASLCPCVSARPRRVLSVVFSSLHAQVGTLSSLSSTASPYVPLPVSTSPVSMVREGLSRKQRCLISSDSSSRLSFTPLACSSFGREASLSGIGSCSPVKSLMLPRTQRLAYATVAGEREGENAESLSKKKERLPPGEVEENDGGGNSSSQLYTRDGRPQEGCFTNMQNLKLHTYTWWPCSCNPALKHAETKQVERHTPTQETGNQGSCGDLTLQEGRNLKKLQQLRLNVRRFFQKASLSRTDRSALPATEATQVHQTGKDDQGGHPPLSLRSSGEFNSSSKQEEQQTQMVGAQVKQVNEDKTHGYLLVEPDSRGRQVVGKERETIENREKKTVPLGFYGELERDTETGDILCSRCKGRVRGVVLLVHGYGEHCRSHFLAKPLANVCTSPQLGERRKDRTNERRRSAQTGGARRVSGCGSDMNPPPASSSSSSLHVAGSGSAVSSASCLTSSPFSEVPEISLRSSSPSCDPGVSGLASSLSSLTSPGALPDGSHQNRECSITKKSQKDRDSADRAGNLSEETLSPLSSASTCAPSPARSLSPNMSSSPISLVPSTRAVSLSTSADDDSSLISPCPPSPASPPSSAVPPPGSAMASYLSSPNPTSAFNVGLPSVFTPPLGSLDLLHYPGSWVEKLNQLGFLVAGFDMQGHGQSAGWRGLRCVVAELDDFARDVLLFVLLSQNRFLAEPLLNSPNTKGERCPPPGTSSHPPCGTENAYPGKVKSERRLDSAEEQQRPCSKRAGGTRSGASKEDEQSGLPSVYHSSSFSEGDLPFYLMGVSMGGWASARAAELAADPRLLMRMKRFIQEGRALQSEKRTQTGVKEPRCRCTDSGTHMEKKTASNLHADAEGWREVRDRKQAVRTSQEKDETHPGMWKMVDSEREQGQERAAEGGREQEEEKKRELKHDVKLSASEQGRREVEGFTKPENQRHVYEKEGKELTWRGREKQGRENHTKTEYMKDLSDDSSDIKSVESIAQFALKETGLGSGEDATHLTSTKPADEREESSHVEPSSFFPLSYLRFSFLSSPSTSLSSFSPSSSSVDTDNTDRPQHSTSQTGLSSSGAPSSYLPSPGSSSSPLASFFSFFPAAAEKGEEDSQEETSCTDPDTRPLGLEGLVLLSPMFDMERRKAKLNWELIKYGVLPLATLFPGVPLSWPGNFRKRKESRRESTLYDLLRLSYEADPLTYKDAPPGGLVAALMRDAHVALEPGEVAKISPETVKRILIVHSATDTICHISGAVRFYERLGGETEEDRGQGETSLWEREEGRDLRRALDSKERSGGQDELRISREVEIRGGARKGTSFLEGEQTTKKAENRSNSAVKDSRMSSDQRNETR</sequence>
<feature type="compositionally biased region" description="Polar residues" evidence="1">
    <location>
        <begin position="753"/>
        <end position="767"/>
    </location>
</feature>
<name>A0A2C6KKN3_9APIC</name>
<feature type="compositionally biased region" description="Basic and acidic residues" evidence="1">
    <location>
        <begin position="1045"/>
        <end position="1073"/>
    </location>
</feature>
<keyword evidence="2" id="KW-0378">Hydrolase</keyword>
<gene>
    <name evidence="2" type="ORF">CSUI_008983</name>
</gene>
<feature type="compositionally biased region" description="Pro residues" evidence="1">
    <location>
        <begin position="807"/>
        <end position="824"/>
    </location>
</feature>
<feature type="region of interest" description="Disordered" evidence="1">
    <location>
        <begin position="1263"/>
        <end position="1305"/>
    </location>
</feature>
<feature type="region of interest" description="Disordered" evidence="1">
    <location>
        <begin position="1213"/>
        <end position="1244"/>
    </location>
</feature>
<feature type="region of interest" description="Disordered" evidence="1">
    <location>
        <begin position="1044"/>
        <end position="1073"/>
    </location>
</feature>
<dbReference type="OrthoDB" id="2498029at2759"/>
<feature type="region of interest" description="Disordered" evidence="1">
    <location>
        <begin position="693"/>
        <end position="783"/>
    </location>
</feature>
<feature type="compositionally biased region" description="Basic and acidic residues" evidence="1">
    <location>
        <begin position="1504"/>
        <end position="1527"/>
    </location>
</feature>
<comment type="caution">
    <text evidence="2">The sequence shown here is derived from an EMBL/GenBank/DDBJ whole genome shotgun (WGS) entry which is preliminary data.</text>
</comment>
<feature type="region of interest" description="Disordered" evidence="1">
    <location>
        <begin position="427"/>
        <end position="447"/>
    </location>
</feature>
<feature type="region of interest" description="Disordered" evidence="1">
    <location>
        <begin position="1504"/>
        <end position="1567"/>
    </location>
</feature>
<feature type="compositionally biased region" description="Low complexity" evidence="1">
    <location>
        <begin position="769"/>
        <end position="783"/>
    </location>
</feature>
<feature type="region of interest" description="Disordered" evidence="1">
    <location>
        <begin position="923"/>
        <end position="995"/>
    </location>
</feature>
<evidence type="ECO:0000313" key="3">
    <source>
        <dbReference type="Proteomes" id="UP000221165"/>
    </source>
</evidence>
<keyword evidence="3" id="KW-1185">Reference proteome</keyword>
<feature type="compositionally biased region" description="Basic and acidic residues" evidence="1">
    <location>
        <begin position="1231"/>
        <end position="1240"/>
    </location>
</feature>
<feature type="compositionally biased region" description="Basic and acidic residues" evidence="1">
    <location>
        <begin position="1089"/>
        <end position="1103"/>
    </location>
</feature>
<dbReference type="EMBL" id="MIGC01005200">
    <property type="protein sequence ID" value="PHJ17198.1"/>
    <property type="molecule type" value="Genomic_DNA"/>
</dbReference>
<feature type="region of interest" description="Disordered" evidence="1">
    <location>
        <begin position="350"/>
        <end position="391"/>
    </location>
</feature>
<feature type="compositionally biased region" description="Basic and acidic residues" evidence="1">
    <location>
        <begin position="728"/>
        <end position="747"/>
    </location>
</feature>
<feature type="region of interest" description="Disordered" evidence="1">
    <location>
        <begin position="624"/>
        <end position="670"/>
    </location>
</feature>
<feature type="compositionally biased region" description="Low complexity" evidence="1">
    <location>
        <begin position="1263"/>
        <end position="1273"/>
    </location>
</feature>
<proteinExistence type="predicted"/>
<dbReference type="Gene3D" id="3.40.50.1820">
    <property type="entry name" value="alpha/beta hydrolase"/>
    <property type="match status" value="2"/>
</dbReference>
<feature type="compositionally biased region" description="Basic and acidic residues" evidence="1">
    <location>
        <begin position="954"/>
        <end position="967"/>
    </location>
</feature>
<dbReference type="PANTHER" id="PTHR11614">
    <property type="entry name" value="PHOSPHOLIPASE-RELATED"/>
    <property type="match status" value="1"/>
</dbReference>
<evidence type="ECO:0000313" key="2">
    <source>
        <dbReference type="EMBL" id="PHJ17198.1"/>
    </source>
</evidence>
<feature type="compositionally biased region" description="Low complexity" evidence="1">
    <location>
        <begin position="708"/>
        <end position="724"/>
    </location>
</feature>
<protein>
    <submittedName>
        <fullName evidence="2">Alpha beta hydrolase family protein</fullName>
    </submittedName>
</protein>
<dbReference type="SUPFAM" id="SSF53474">
    <property type="entry name" value="alpha/beta-Hydrolases"/>
    <property type="match status" value="1"/>
</dbReference>
<feature type="compositionally biased region" description="Polar residues" evidence="1">
    <location>
        <begin position="505"/>
        <end position="525"/>
    </location>
</feature>
<dbReference type="InterPro" id="IPR051044">
    <property type="entry name" value="MAG_DAG_Lipase"/>
</dbReference>
<feature type="compositionally biased region" description="Basic and acidic residues" evidence="1">
    <location>
        <begin position="1554"/>
        <end position="1567"/>
    </location>
</feature>
<feature type="compositionally biased region" description="Low complexity" evidence="1">
    <location>
        <begin position="1290"/>
        <end position="1305"/>
    </location>
</feature>
<feature type="region of interest" description="Disordered" evidence="1">
    <location>
        <begin position="1089"/>
        <end position="1200"/>
    </location>
</feature>
<feature type="compositionally biased region" description="Basic and acidic residues" evidence="1">
    <location>
        <begin position="627"/>
        <end position="639"/>
    </location>
</feature>
<evidence type="ECO:0000256" key="1">
    <source>
        <dbReference type="SAM" id="MobiDB-lite"/>
    </source>
</evidence>
<feature type="region of interest" description="Disordered" evidence="1">
    <location>
        <begin position="796"/>
        <end position="830"/>
    </location>
</feature>
<dbReference type="InterPro" id="IPR029058">
    <property type="entry name" value="AB_hydrolase_fold"/>
</dbReference>
<feature type="compositionally biased region" description="Basic and acidic residues" evidence="1">
    <location>
        <begin position="1110"/>
        <end position="1200"/>
    </location>
</feature>
<organism evidence="2 3">
    <name type="scientific">Cystoisospora suis</name>
    <dbReference type="NCBI Taxonomy" id="483139"/>
    <lineage>
        <taxon>Eukaryota</taxon>
        <taxon>Sar</taxon>
        <taxon>Alveolata</taxon>
        <taxon>Apicomplexa</taxon>
        <taxon>Conoidasida</taxon>
        <taxon>Coccidia</taxon>
        <taxon>Eucoccidiorida</taxon>
        <taxon>Eimeriorina</taxon>
        <taxon>Sarcocystidae</taxon>
        <taxon>Cystoisospora</taxon>
    </lineage>
</organism>
<feature type="region of interest" description="Disordered" evidence="1">
    <location>
        <begin position="473"/>
        <end position="526"/>
    </location>
</feature>
<accession>A0A2C6KKN3</accession>
<feature type="compositionally biased region" description="Basic and acidic residues" evidence="1">
    <location>
        <begin position="351"/>
        <end position="369"/>
    </location>
</feature>
<dbReference type="Proteomes" id="UP000221165">
    <property type="component" value="Unassembled WGS sequence"/>
</dbReference>
<dbReference type="GeneID" id="94432313"/>
<feature type="non-terminal residue" evidence="2">
    <location>
        <position position="1567"/>
    </location>
</feature>
<dbReference type="RefSeq" id="XP_067918923.1">
    <property type="nucleotide sequence ID" value="XM_068069102.1"/>
</dbReference>